<keyword evidence="4" id="KW-0540">Nuclease</keyword>
<dbReference type="InterPro" id="IPR036397">
    <property type="entry name" value="RNaseH_sf"/>
</dbReference>
<dbReference type="EC" id="3.1.26.4" evidence="3"/>
<dbReference type="OrthoDB" id="407198at2759"/>
<dbReference type="GO" id="GO:0003676">
    <property type="term" value="F:nucleic acid binding"/>
    <property type="evidence" value="ECO:0007669"/>
    <property type="project" value="InterPro"/>
</dbReference>
<name>A0A8H3G2E1_9LECA</name>
<evidence type="ECO:0000256" key="4">
    <source>
        <dbReference type="ARBA" id="ARBA00022722"/>
    </source>
</evidence>
<comment type="caution">
    <text evidence="9">The sequence shown here is derived from an EMBL/GenBank/DDBJ whole genome shotgun (WGS) entry which is preliminary data.</text>
</comment>
<dbReference type="EMBL" id="CAJPDR010000454">
    <property type="protein sequence ID" value="CAF9936806.1"/>
    <property type="molecule type" value="Genomic_DNA"/>
</dbReference>
<evidence type="ECO:0000256" key="7">
    <source>
        <dbReference type="ARBA" id="ARBA00022801"/>
    </source>
</evidence>
<evidence type="ECO:0000256" key="6">
    <source>
        <dbReference type="ARBA" id="ARBA00022759"/>
    </source>
</evidence>
<dbReference type="InterPro" id="IPR002156">
    <property type="entry name" value="RNaseH_domain"/>
</dbReference>
<dbReference type="InterPro" id="IPR050092">
    <property type="entry name" value="RNase_H"/>
</dbReference>
<dbReference type="Proteomes" id="UP000664203">
    <property type="component" value="Unassembled WGS sequence"/>
</dbReference>
<evidence type="ECO:0000313" key="10">
    <source>
        <dbReference type="Proteomes" id="UP000664203"/>
    </source>
</evidence>
<accession>A0A8H3G2E1</accession>
<gene>
    <name evidence="9" type="primary">RNASEH1</name>
    <name evidence="9" type="ORF">ALECFALPRED_006985</name>
</gene>
<keyword evidence="5" id="KW-0479">Metal-binding</keyword>
<protein>
    <recommendedName>
        <fullName evidence="3">ribonuclease H</fullName>
        <ecNumber evidence="3">3.1.26.4</ecNumber>
    </recommendedName>
</protein>
<dbReference type="GO" id="GO:0004523">
    <property type="term" value="F:RNA-DNA hybrid ribonuclease activity"/>
    <property type="evidence" value="ECO:0007669"/>
    <property type="project" value="UniProtKB-EC"/>
</dbReference>
<dbReference type="PANTHER" id="PTHR10642:SF26">
    <property type="entry name" value="RIBONUCLEASE H1"/>
    <property type="match status" value="1"/>
</dbReference>
<evidence type="ECO:0000256" key="2">
    <source>
        <dbReference type="ARBA" id="ARBA00005300"/>
    </source>
</evidence>
<dbReference type="PANTHER" id="PTHR10642">
    <property type="entry name" value="RIBONUCLEASE H1"/>
    <property type="match status" value="1"/>
</dbReference>
<keyword evidence="7" id="KW-0378">Hydrolase</keyword>
<dbReference type="InterPro" id="IPR012337">
    <property type="entry name" value="RNaseH-like_sf"/>
</dbReference>
<proteinExistence type="inferred from homology"/>
<evidence type="ECO:0000256" key="3">
    <source>
        <dbReference type="ARBA" id="ARBA00012180"/>
    </source>
</evidence>
<dbReference type="AlphaFoldDB" id="A0A8H3G2E1"/>
<evidence type="ECO:0000259" key="8">
    <source>
        <dbReference type="PROSITE" id="PS50879"/>
    </source>
</evidence>
<dbReference type="GO" id="GO:0046872">
    <property type="term" value="F:metal ion binding"/>
    <property type="evidence" value="ECO:0007669"/>
    <property type="project" value="UniProtKB-KW"/>
</dbReference>
<reference evidence="9" key="1">
    <citation type="submission" date="2021-03" db="EMBL/GenBank/DDBJ databases">
        <authorList>
            <person name="Tagirdzhanova G."/>
        </authorList>
    </citation>
    <scope>NUCLEOTIDE SEQUENCE</scope>
</reference>
<dbReference type="Pfam" id="PF00075">
    <property type="entry name" value="RNase_H"/>
    <property type="match status" value="1"/>
</dbReference>
<dbReference type="Gene3D" id="3.30.420.10">
    <property type="entry name" value="Ribonuclease H-like superfamily/Ribonuclease H"/>
    <property type="match status" value="1"/>
</dbReference>
<comment type="catalytic activity">
    <reaction evidence="1">
        <text>Endonucleolytic cleavage to 5'-phosphomonoester.</text>
        <dbReference type="EC" id="3.1.26.4"/>
    </reaction>
</comment>
<dbReference type="SUPFAM" id="SSF53098">
    <property type="entry name" value="Ribonuclease H-like"/>
    <property type="match status" value="1"/>
</dbReference>
<dbReference type="GO" id="GO:0043137">
    <property type="term" value="P:DNA replication, removal of RNA primer"/>
    <property type="evidence" value="ECO:0007669"/>
    <property type="project" value="TreeGrafter"/>
</dbReference>
<dbReference type="PROSITE" id="PS50879">
    <property type="entry name" value="RNASE_H_1"/>
    <property type="match status" value="1"/>
</dbReference>
<feature type="domain" description="RNase H type-1" evidence="8">
    <location>
        <begin position="68"/>
        <end position="228"/>
    </location>
</feature>
<evidence type="ECO:0000313" key="9">
    <source>
        <dbReference type="EMBL" id="CAF9936806.1"/>
    </source>
</evidence>
<keyword evidence="6" id="KW-0255">Endonuclease</keyword>
<evidence type="ECO:0000256" key="5">
    <source>
        <dbReference type="ARBA" id="ARBA00022723"/>
    </source>
</evidence>
<evidence type="ECO:0000256" key="1">
    <source>
        <dbReference type="ARBA" id="ARBA00000077"/>
    </source>
</evidence>
<sequence>MHGQPQLDDQTAPPFKDFFICDHIFCRQEFELQFAAVLGLDFLQDYFVRTQWTETGWAIQLPPPITGRIEELIIYTDGCCLSNGQVVLQGSNVSSPQGRYGIHFPSLPNGWDIHSALSRDKINTNQRAELTAVIRALQIVRRRGLLCGRIVLFTDSDYAVQGLNEWIPRWRQRGYRTSKNRGVVNADLFRLLDQEASLSRENGVPVKITHVLRESNQRADALSKLGATSSGKSEMALRKIDLRGFGGILGRPLMEETKPLIQWSPDSACWVSTQMEDGGAEGRNRIMVDATD</sequence>
<keyword evidence="10" id="KW-1185">Reference proteome</keyword>
<comment type="similarity">
    <text evidence="2">Belongs to the RNase H family.</text>
</comment>
<organism evidence="9 10">
    <name type="scientific">Alectoria fallacina</name>
    <dbReference type="NCBI Taxonomy" id="1903189"/>
    <lineage>
        <taxon>Eukaryota</taxon>
        <taxon>Fungi</taxon>
        <taxon>Dikarya</taxon>
        <taxon>Ascomycota</taxon>
        <taxon>Pezizomycotina</taxon>
        <taxon>Lecanoromycetes</taxon>
        <taxon>OSLEUM clade</taxon>
        <taxon>Lecanoromycetidae</taxon>
        <taxon>Lecanorales</taxon>
        <taxon>Lecanorineae</taxon>
        <taxon>Parmeliaceae</taxon>
        <taxon>Alectoria</taxon>
    </lineage>
</organism>